<reference evidence="2 3" key="1">
    <citation type="journal article" date="2015" name="Proc. Natl. Acad. Sci. U.S.A.">
        <title>The resurrection genome of Boea hygrometrica: A blueprint for survival of dehydration.</title>
        <authorList>
            <person name="Xiao L."/>
            <person name="Yang G."/>
            <person name="Zhang L."/>
            <person name="Yang X."/>
            <person name="Zhao S."/>
            <person name="Ji Z."/>
            <person name="Zhou Q."/>
            <person name="Hu M."/>
            <person name="Wang Y."/>
            <person name="Chen M."/>
            <person name="Xu Y."/>
            <person name="Jin H."/>
            <person name="Xiao X."/>
            <person name="Hu G."/>
            <person name="Bao F."/>
            <person name="Hu Y."/>
            <person name="Wan P."/>
            <person name="Li L."/>
            <person name="Deng X."/>
            <person name="Kuang T."/>
            <person name="Xiang C."/>
            <person name="Zhu J.K."/>
            <person name="Oliver M.J."/>
            <person name="He Y."/>
        </authorList>
    </citation>
    <scope>NUCLEOTIDE SEQUENCE [LARGE SCALE GENOMIC DNA]</scope>
    <source>
        <strain evidence="3">cv. XS01</strain>
    </source>
</reference>
<organism evidence="2 3">
    <name type="scientific">Dorcoceras hygrometricum</name>
    <dbReference type="NCBI Taxonomy" id="472368"/>
    <lineage>
        <taxon>Eukaryota</taxon>
        <taxon>Viridiplantae</taxon>
        <taxon>Streptophyta</taxon>
        <taxon>Embryophyta</taxon>
        <taxon>Tracheophyta</taxon>
        <taxon>Spermatophyta</taxon>
        <taxon>Magnoliopsida</taxon>
        <taxon>eudicotyledons</taxon>
        <taxon>Gunneridae</taxon>
        <taxon>Pentapetalae</taxon>
        <taxon>asterids</taxon>
        <taxon>lamiids</taxon>
        <taxon>Lamiales</taxon>
        <taxon>Gesneriaceae</taxon>
        <taxon>Didymocarpoideae</taxon>
        <taxon>Trichosporeae</taxon>
        <taxon>Loxocarpinae</taxon>
        <taxon>Dorcoceras</taxon>
    </lineage>
</organism>
<dbReference type="PANTHER" id="PTHR37078">
    <property type="entry name" value="NODULE CYSTEINE-RICH (NCR) SECRETED PEPTIDE"/>
    <property type="match status" value="1"/>
</dbReference>
<gene>
    <name evidence="2" type="ORF">F511_10195</name>
</gene>
<keyword evidence="1" id="KW-0732">Signal</keyword>
<dbReference type="OrthoDB" id="754109at2759"/>
<feature type="signal peptide" evidence="1">
    <location>
        <begin position="1"/>
        <end position="25"/>
    </location>
</feature>
<protein>
    <submittedName>
        <fullName evidence="2">Uncharacterized protein</fullName>
    </submittedName>
</protein>
<dbReference type="EMBL" id="KQ990516">
    <property type="protein sequence ID" value="KZV53409.1"/>
    <property type="molecule type" value="Genomic_DNA"/>
</dbReference>
<feature type="chain" id="PRO_5016269638" evidence="1">
    <location>
        <begin position="26"/>
        <end position="75"/>
    </location>
</feature>
<evidence type="ECO:0000256" key="1">
    <source>
        <dbReference type="SAM" id="SignalP"/>
    </source>
</evidence>
<proteinExistence type="predicted"/>
<evidence type="ECO:0000313" key="2">
    <source>
        <dbReference type="EMBL" id="KZV53409.1"/>
    </source>
</evidence>
<dbReference type="PANTHER" id="PTHR37078:SF7">
    <property type="match status" value="1"/>
</dbReference>
<accession>A0A2Z7D4X6</accession>
<dbReference type="AlphaFoldDB" id="A0A2Z7D4X6"/>
<name>A0A2Z7D4X6_9LAMI</name>
<dbReference type="Proteomes" id="UP000250235">
    <property type="component" value="Unassembled WGS sequence"/>
</dbReference>
<sequence length="75" mass="8461">MGAYNFWMLIIIICFIFQDSSLVEARPLPSPLQQSDRSKIIASLGVVCKCCDDEHCAISWDGSCSNLRCLPWKVH</sequence>
<keyword evidence="3" id="KW-1185">Reference proteome</keyword>
<evidence type="ECO:0000313" key="3">
    <source>
        <dbReference type="Proteomes" id="UP000250235"/>
    </source>
</evidence>